<dbReference type="EMBL" id="MHOD01000002">
    <property type="protein sequence ID" value="OGZ58670.1"/>
    <property type="molecule type" value="Genomic_DNA"/>
</dbReference>
<evidence type="ECO:0000256" key="1">
    <source>
        <dbReference type="ARBA" id="ARBA00006611"/>
    </source>
</evidence>
<dbReference type="SUPFAM" id="SSF52540">
    <property type="entry name" value="P-loop containing nucleoside triphosphate hydrolases"/>
    <property type="match status" value="1"/>
</dbReference>
<proteinExistence type="inferred from homology"/>
<accession>A0A1G2H8N4</accession>
<dbReference type="AlphaFoldDB" id="A0A1G2H8N4"/>
<protein>
    <submittedName>
        <fullName evidence="3">Type IV pili twitching motility protein PilT</fullName>
    </submittedName>
</protein>
<dbReference type="GO" id="GO:0005524">
    <property type="term" value="F:ATP binding"/>
    <property type="evidence" value="ECO:0007669"/>
    <property type="project" value="InterPro"/>
</dbReference>
<feature type="domain" description="Bacterial type II secretion system protein E" evidence="2">
    <location>
        <begin position="9"/>
        <end position="288"/>
    </location>
</feature>
<dbReference type="Gene3D" id="3.30.450.90">
    <property type="match status" value="1"/>
</dbReference>
<dbReference type="Pfam" id="PF00437">
    <property type="entry name" value="T2SSE"/>
    <property type="match status" value="1"/>
</dbReference>
<gene>
    <name evidence="3" type="ORF">A2827_03390</name>
</gene>
<evidence type="ECO:0000313" key="4">
    <source>
        <dbReference type="Proteomes" id="UP000177932"/>
    </source>
</evidence>
<dbReference type="InterPro" id="IPR027417">
    <property type="entry name" value="P-loop_NTPase"/>
</dbReference>
<dbReference type="STRING" id="1802158.A2827_03390"/>
<comment type="caution">
    <text evidence="3">The sequence shown here is derived from an EMBL/GenBank/DDBJ whole genome shotgun (WGS) entry which is preliminary data.</text>
</comment>
<dbReference type="PANTHER" id="PTHR30486">
    <property type="entry name" value="TWITCHING MOTILITY PROTEIN PILT"/>
    <property type="match status" value="1"/>
</dbReference>
<dbReference type="PANTHER" id="PTHR30486:SF16">
    <property type="entry name" value="TWITCHING MOTILITY PROTEIN PILT"/>
    <property type="match status" value="1"/>
</dbReference>
<comment type="similarity">
    <text evidence="1">Belongs to the GSP E family.</text>
</comment>
<dbReference type="Proteomes" id="UP000177932">
    <property type="component" value="Unassembled WGS sequence"/>
</dbReference>
<organism evidence="3 4">
    <name type="scientific">Candidatus Spechtbacteria bacterium RIFCSPHIGHO2_01_FULL_43_30</name>
    <dbReference type="NCBI Taxonomy" id="1802158"/>
    <lineage>
        <taxon>Bacteria</taxon>
        <taxon>Candidatus Spechtiibacteriota</taxon>
    </lineage>
</organism>
<sequence>MPDYNQKLSQLLEIVVDEGASDLHISVGRPPTLRVSGRLTPLVKHEVLSKEDAEGLGMSLLTEDQRETFKEYKEVDLSYVYKDKARFRVNVYCQSGFVSIALRFVPAKIRTIEELGMPPILHRFTTPSQGFFVIVGPSGQGKSTTLAALIDEINHTRQDHIITIEDPIEYIFTPDRCIIDQREVGRDTKSFSSALRSSFRQDPNVLMVGEMRDAETMATAISAAETGHLVFATLHTNNAAQTIHRIIDSFPAEQQNQIRSQLSLSLIGVVSQRLVPTMEGELLPACEIMIVNSAIRNLIRDKKIHEIDLVIETSSDQGMLTLNRSLANLVKDGVISLETAETYSLNAGEVRSLVGK</sequence>
<name>A0A1G2H8N4_9BACT</name>
<reference evidence="3 4" key="1">
    <citation type="journal article" date="2016" name="Nat. Commun.">
        <title>Thousands of microbial genomes shed light on interconnected biogeochemical processes in an aquifer system.</title>
        <authorList>
            <person name="Anantharaman K."/>
            <person name="Brown C.T."/>
            <person name="Hug L.A."/>
            <person name="Sharon I."/>
            <person name="Castelle C.J."/>
            <person name="Probst A.J."/>
            <person name="Thomas B.C."/>
            <person name="Singh A."/>
            <person name="Wilkins M.J."/>
            <person name="Karaoz U."/>
            <person name="Brodie E.L."/>
            <person name="Williams K.H."/>
            <person name="Hubbard S.S."/>
            <person name="Banfield J.F."/>
        </authorList>
    </citation>
    <scope>NUCLEOTIDE SEQUENCE [LARGE SCALE GENOMIC DNA]</scope>
</reference>
<dbReference type="GO" id="GO:0016887">
    <property type="term" value="F:ATP hydrolysis activity"/>
    <property type="evidence" value="ECO:0007669"/>
    <property type="project" value="InterPro"/>
</dbReference>
<dbReference type="NCBIfam" id="TIGR01420">
    <property type="entry name" value="pilT_fam"/>
    <property type="match status" value="1"/>
</dbReference>
<dbReference type="InterPro" id="IPR050921">
    <property type="entry name" value="T4SS_GSP_E_ATPase"/>
</dbReference>
<dbReference type="InterPro" id="IPR001482">
    <property type="entry name" value="T2SS/T4SS_dom"/>
</dbReference>
<dbReference type="Gene3D" id="3.40.50.300">
    <property type="entry name" value="P-loop containing nucleotide triphosphate hydrolases"/>
    <property type="match status" value="1"/>
</dbReference>
<evidence type="ECO:0000259" key="2">
    <source>
        <dbReference type="Pfam" id="PF00437"/>
    </source>
</evidence>
<dbReference type="InterPro" id="IPR006321">
    <property type="entry name" value="PilT/PilU"/>
</dbReference>
<evidence type="ECO:0000313" key="3">
    <source>
        <dbReference type="EMBL" id="OGZ58670.1"/>
    </source>
</evidence>
<dbReference type="CDD" id="cd01131">
    <property type="entry name" value="PilT"/>
    <property type="match status" value="1"/>
</dbReference>